<comment type="catalytic activity">
    <reaction evidence="9 10">
        <text>UDP-N-acetyl-alpha-D-muramoyl-L-alanine + D-glutamate + ATP = UDP-N-acetyl-alpha-D-muramoyl-L-alanyl-D-glutamate + ADP + phosphate + H(+)</text>
        <dbReference type="Rhea" id="RHEA:16429"/>
        <dbReference type="ChEBI" id="CHEBI:15378"/>
        <dbReference type="ChEBI" id="CHEBI:29986"/>
        <dbReference type="ChEBI" id="CHEBI:30616"/>
        <dbReference type="ChEBI" id="CHEBI:43474"/>
        <dbReference type="ChEBI" id="CHEBI:83898"/>
        <dbReference type="ChEBI" id="CHEBI:83900"/>
        <dbReference type="ChEBI" id="CHEBI:456216"/>
        <dbReference type="EC" id="6.3.2.9"/>
    </reaction>
</comment>
<keyword evidence="5 9" id="KW-0132">Cell division</keyword>
<dbReference type="GO" id="GO:0005524">
    <property type="term" value="F:ATP binding"/>
    <property type="evidence" value="ECO:0007669"/>
    <property type="project" value="UniProtKB-UniRule"/>
</dbReference>
<accession>A0A1V2I7T3</accession>
<comment type="caution">
    <text evidence="13">The sequence shown here is derived from an EMBL/GenBank/DDBJ whole genome shotgun (WGS) entry which is preliminary data.</text>
</comment>
<evidence type="ECO:0000256" key="8">
    <source>
        <dbReference type="ARBA" id="ARBA00023306"/>
    </source>
</evidence>
<dbReference type="InterPro" id="IPR018109">
    <property type="entry name" value="Folylpolyglutamate_synth_CS"/>
</dbReference>
<keyword evidence="6 9" id="KW-0547">Nucleotide-binding</keyword>
<dbReference type="InterPro" id="IPR036615">
    <property type="entry name" value="Mur_ligase_C_dom_sf"/>
</dbReference>
<dbReference type="HAMAP" id="MF_00639">
    <property type="entry name" value="MurD"/>
    <property type="match status" value="1"/>
</dbReference>
<dbReference type="PANTHER" id="PTHR43692">
    <property type="entry name" value="UDP-N-ACETYLMURAMOYLALANINE--D-GLUTAMATE LIGASE"/>
    <property type="match status" value="1"/>
</dbReference>
<evidence type="ECO:0000313" key="13">
    <source>
        <dbReference type="EMBL" id="ONH27736.1"/>
    </source>
</evidence>
<evidence type="ECO:0000256" key="4">
    <source>
        <dbReference type="ARBA" id="ARBA00022598"/>
    </source>
</evidence>
<evidence type="ECO:0000256" key="5">
    <source>
        <dbReference type="ARBA" id="ARBA00022618"/>
    </source>
</evidence>
<dbReference type="GO" id="GO:0051301">
    <property type="term" value="P:cell division"/>
    <property type="evidence" value="ECO:0007669"/>
    <property type="project" value="UniProtKB-KW"/>
</dbReference>
<evidence type="ECO:0000256" key="7">
    <source>
        <dbReference type="ARBA" id="ARBA00022840"/>
    </source>
</evidence>
<dbReference type="GO" id="GO:0005737">
    <property type="term" value="C:cytoplasm"/>
    <property type="evidence" value="ECO:0007669"/>
    <property type="project" value="UniProtKB-SubCell"/>
</dbReference>
<keyword evidence="14" id="KW-1185">Reference proteome</keyword>
<evidence type="ECO:0000256" key="9">
    <source>
        <dbReference type="HAMAP-Rule" id="MF_00639"/>
    </source>
</evidence>
<dbReference type="InterPro" id="IPR013221">
    <property type="entry name" value="Mur_ligase_cen"/>
</dbReference>
<evidence type="ECO:0000259" key="11">
    <source>
        <dbReference type="Pfam" id="PF02875"/>
    </source>
</evidence>
<dbReference type="SUPFAM" id="SSF53244">
    <property type="entry name" value="MurD-like peptide ligases, peptide-binding domain"/>
    <property type="match status" value="1"/>
</dbReference>
<dbReference type="EMBL" id="MOMC01000044">
    <property type="protein sequence ID" value="ONH27736.1"/>
    <property type="molecule type" value="Genomic_DNA"/>
</dbReference>
<dbReference type="InterPro" id="IPR036565">
    <property type="entry name" value="Mur-like_cat_sf"/>
</dbReference>
<feature type="binding site" evidence="9">
    <location>
        <begin position="82"/>
        <end position="88"/>
    </location>
    <ligand>
        <name>ATP</name>
        <dbReference type="ChEBI" id="CHEBI:30616"/>
    </ligand>
</feature>
<dbReference type="GO" id="GO:0008764">
    <property type="term" value="F:UDP-N-acetylmuramoylalanine-D-glutamate ligase activity"/>
    <property type="evidence" value="ECO:0007669"/>
    <property type="project" value="UniProtKB-UniRule"/>
</dbReference>
<dbReference type="AlphaFoldDB" id="A0A1V2I7T3"/>
<feature type="domain" description="Mur ligase central" evidence="12">
    <location>
        <begin position="80"/>
        <end position="196"/>
    </location>
</feature>
<evidence type="ECO:0000256" key="3">
    <source>
        <dbReference type="ARBA" id="ARBA00022490"/>
    </source>
</evidence>
<evidence type="ECO:0000256" key="6">
    <source>
        <dbReference type="ARBA" id="ARBA00022741"/>
    </source>
</evidence>
<dbReference type="Gene3D" id="3.40.1190.10">
    <property type="entry name" value="Mur-like, catalytic domain"/>
    <property type="match status" value="1"/>
</dbReference>
<evidence type="ECO:0000256" key="2">
    <source>
        <dbReference type="ARBA" id="ARBA00004752"/>
    </source>
</evidence>
<keyword evidence="9 10" id="KW-0573">Peptidoglycan synthesis</keyword>
<evidence type="ECO:0000259" key="12">
    <source>
        <dbReference type="Pfam" id="PF08245"/>
    </source>
</evidence>
<dbReference type="Gene3D" id="3.90.190.20">
    <property type="entry name" value="Mur ligase, C-terminal domain"/>
    <property type="match status" value="1"/>
</dbReference>
<keyword evidence="8 9" id="KW-0131">Cell cycle</keyword>
<dbReference type="InterPro" id="IPR005762">
    <property type="entry name" value="MurD"/>
</dbReference>
<keyword evidence="9 10" id="KW-0133">Cell shape</keyword>
<sequence>MGTTPAVIVDDRDVEGGGVPVMSFDRGGLEALADCDVIIKTPGVTRYSTRFRTLADKGIPIVGGLALWLEERDLSQVVCVTGTKGKSTTSAIVGHMLRGLGKSPFVGGNIGLPPWDPNVDHERHDCWIIETSSYQATDVSVSPPVVAVTSLSQDHIDWHGGSPENYYRDKLSVCRQPGADLTVANGDDKLIRDRSGLLGPRVLWVSSAEASPSWIRSIKLPGSHNQMNVLIAAACVRAMGVAGADRDEALQDALRGFEGLESRLNLIGEAGGVTFVDDSLSTNVLPTLAALDSFPGRRIALIVGGYDRQIDYAPLGVALRDRKHPTAVHTLPDSGPRIRAAIEAVDGTPPVTDHDDLRSAVRAAFAWASPDGIVLLSPAAPSFGHFADYRDRSAAFRRAFDECARG</sequence>
<dbReference type="InterPro" id="IPR004101">
    <property type="entry name" value="Mur_ligase_C"/>
</dbReference>
<evidence type="ECO:0000256" key="1">
    <source>
        <dbReference type="ARBA" id="ARBA00004496"/>
    </source>
</evidence>
<evidence type="ECO:0000256" key="10">
    <source>
        <dbReference type="RuleBase" id="RU003664"/>
    </source>
</evidence>
<dbReference type="GO" id="GO:0004326">
    <property type="term" value="F:tetrahydrofolylpolyglutamate synthase activity"/>
    <property type="evidence" value="ECO:0007669"/>
    <property type="project" value="InterPro"/>
</dbReference>
<dbReference type="PROSITE" id="PS01011">
    <property type="entry name" value="FOLYLPOLYGLU_SYNT_1"/>
    <property type="match status" value="1"/>
</dbReference>
<keyword evidence="9 10" id="KW-0961">Cell wall biogenesis/degradation</keyword>
<dbReference type="GO" id="GO:0071555">
    <property type="term" value="P:cell wall organization"/>
    <property type="evidence" value="ECO:0007669"/>
    <property type="project" value="UniProtKB-KW"/>
</dbReference>
<dbReference type="PANTHER" id="PTHR43692:SF1">
    <property type="entry name" value="UDP-N-ACETYLMURAMOYLALANINE--D-GLUTAMATE LIGASE"/>
    <property type="match status" value="1"/>
</dbReference>
<dbReference type="Pfam" id="PF02875">
    <property type="entry name" value="Mur_ligase_C"/>
    <property type="match status" value="1"/>
</dbReference>
<dbReference type="Proteomes" id="UP000188929">
    <property type="component" value="Unassembled WGS sequence"/>
</dbReference>
<comment type="similarity">
    <text evidence="9">Belongs to the MurCDEF family.</text>
</comment>
<organism evidence="13 14">
    <name type="scientific">Pseudofrankia asymbiotica</name>
    <dbReference type="NCBI Taxonomy" id="1834516"/>
    <lineage>
        <taxon>Bacteria</taxon>
        <taxon>Bacillati</taxon>
        <taxon>Actinomycetota</taxon>
        <taxon>Actinomycetes</taxon>
        <taxon>Frankiales</taxon>
        <taxon>Frankiaceae</taxon>
        <taxon>Pseudofrankia</taxon>
    </lineage>
</organism>
<dbReference type="GO" id="GO:0009252">
    <property type="term" value="P:peptidoglycan biosynthetic process"/>
    <property type="evidence" value="ECO:0007669"/>
    <property type="project" value="UniProtKB-UniRule"/>
</dbReference>
<reference evidence="14" key="1">
    <citation type="submission" date="2016-10" db="EMBL/GenBank/DDBJ databases">
        <title>Frankia sp. NRRL B-16386 Genome sequencing.</title>
        <authorList>
            <person name="Ghodhbane-Gtari F."/>
            <person name="Swanson E."/>
            <person name="Gueddou A."/>
            <person name="Hezbri K."/>
            <person name="Ktari K."/>
            <person name="Nouioui I."/>
            <person name="Morris K."/>
            <person name="Simpson S."/>
            <person name="Abebe-Akele F."/>
            <person name="Thomas K."/>
            <person name="Gtari M."/>
            <person name="Tisa L.S."/>
        </authorList>
    </citation>
    <scope>NUCLEOTIDE SEQUENCE [LARGE SCALE GENOMIC DNA]</scope>
    <source>
        <strain evidence="14">NRRL B-16386</strain>
    </source>
</reference>
<dbReference type="STRING" id="1834516.BL253_21025"/>
<dbReference type="Pfam" id="PF08245">
    <property type="entry name" value="Mur_ligase_M"/>
    <property type="match status" value="1"/>
</dbReference>
<gene>
    <name evidence="9" type="primary">murD</name>
    <name evidence="13" type="ORF">BL253_21025</name>
</gene>
<name>A0A1V2I7T3_9ACTN</name>
<dbReference type="SUPFAM" id="SSF53623">
    <property type="entry name" value="MurD-like peptide ligases, catalytic domain"/>
    <property type="match status" value="1"/>
</dbReference>
<dbReference type="NCBIfam" id="TIGR01087">
    <property type="entry name" value="murD"/>
    <property type="match status" value="1"/>
</dbReference>
<protein>
    <recommendedName>
        <fullName evidence="9 10">UDP-N-acetylmuramoylalanine--D-glutamate ligase</fullName>
        <ecNumber evidence="9 10">6.3.2.9</ecNumber>
    </recommendedName>
    <alternativeName>
        <fullName evidence="9">D-glutamic acid-adding enzyme</fullName>
    </alternativeName>
    <alternativeName>
        <fullName evidence="9">UDP-N-acetylmuramoyl-L-alanyl-D-glutamate synthetase</fullName>
    </alternativeName>
</protein>
<keyword evidence="4 9" id="KW-0436">Ligase</keyword>
<comment type="subcellular location">
    <subcellularLocation>
        <location evidence="1 9 10">Cytoplasm</location>
    </subcellularLocation>
</comment>
<dbReference type="UniPathway" id="UPA00219"/>
<comment type="pathway">
    <text evidence="2 9 10">Cell wall biogenesis; peptidoglycan biosynthesis.</text>
</comment>
<dbReference type="EC" id="6.3.2.9" evidence="9 10"/>
<feature type="domain" description="Mur ligase C-terminal" evidence="11">
    <location>
        <begin position="263"/>
        <end position="379"/>
    </location>
</feature>
<keyword evidence="7 9" id="KW-0067">ATP-binding</keyword>
<evidence type="ECO:0000313" key="14">
    <source>
        <dbReference type="Proteomes" id="UP000188929"/>
    </source>
</evidence>
<dbReference type="GO" id="GO:0008360">
    <property type="term" value="P:regulation of cell shape"/>
    <property type="evidence" value="ECO:0007669"/>
    <property type="project" value="UniProtKB-KW"/>
</dbReference>
<comment type="function">
    <text evidence="9 10">Cell wall formation. Catalyzes the addition of glutamate to the nucleotide precursor UDP-N-acetylmuramoyl-L-alanine (UMA).</text>
</comment>
<proteinExistence type="inferred from homology"/>
<keyword evidence="3 9" id="KW-0963">Cytoplasm</keyword>